<feature type="signal peptide" evidence="1">
    <location>
        <begin position="1"/>
        <end position="22"/>
    </location>
</feature>
<dbReference type="EMBL" id="FRBI01000002">
    <property type="protein sequence ID" value="SHL10365.1"/>
    <property type="molecule type" value="Genomic_DNA"/>
</dbReference>
<keyword evidence="1" id="KW-0732">Signal</keyword>
<dbReference type="AlphaFoldDB" id="A0A1M6XX11"/>
<dbReference type="Proteomes" id="UP000184111">
    <property type="component" value="Unassembled WGS sequence"/>
</dbReference>
<reference evidence="3 4" key="1">
    <citation type="submission" date="2016-11" db="EMBL/GenBank/DDBJ databases">
        <authorList>
            <person name="Jaros S."/>
            <person name="Januszkiewicz K."/>
            <person name="Wedrychowicz H."/>
        </authorList>
    </citation>
    <scope>NUCLEOTIDE SEQUENCE [LARGE SCALE GENOMIC DNA]</scope>
    <source>
        <strain evidence="3 4">CGMCC 4.2025</strain>
    </source>
</reference>
<feature type="domain" description="DUF8094" evidence="2">
    <location>
        <begin position="33"/>
        <end position="320"/>
    </location>
</feature>
<name>A0A1M6XX11_9ACTN</name>
<accession>A0A1M6XX11</accession>
<dbReference type="InterPro" id="IPR058407">
    <property type="entry name" value="DUF8094"/>
</dbReference>
<evidence type="ECO:0000313" key="3">
    <source>
        <dbReference type="EMBL" id="SHL10365.1"/>
    </source>
</evidence>
<evidence type="ECO:0000259" key="2">
    <source>
        <dbReference type="Pfam" id="PF26366"/>
    </source>
</evidence>
<proteinExistence type="predicted"/>
<keyword evidence="4" id="KW-1185">Reference proteome</keyword>
<gene>
    <name evidence="3" type="ORF">SAMN05216499_102551</name>
</gene>
<dbReference type="OrthoDB" id="3510378at2"/>
<evidence type="ECO:0000313" key="4">
    <source>
        <dbReference type="Proteomes" id="UP000184111"/>
    </source>
</evidence>
<evidence type="ECO:0000256" key="1">
    <source>
        <dbReference type="SAM" id="SignalP"/>
    </source>
</evidence>
<dbReference type="STRING" id="310782.SAMN05216499_102551"/>
<feature type="chain" id="PRO_5038982147" description="DUF8094 domain-containing protein" evidence="1">
    <location>
        <begin position="23"/>
        <end position="321"/>
    </location>
</feature>
<organism evidence="3 4">
    <name type="scientific">Actinacidiphila paucisporea</name>
    <dbReference type="NCBI Taxonomy" id="310782"/>
    <lineage>
        <taxon>Bacteria</taxon>
        <taxon>Bacillati</taxon>
        <taxon>Actinomycetota</taxon>
        <taxon>Actinomycetes</taxon>
        <taxon>Kitasatosporales</taxon>
        <taxon>Streptomycetaceae</taxon>
        <taxon>Actinacidiphila</taxon>
    </lineage>
</organism>
<sequence>MNRRRVCLGAAAVALALQSAGCMTVHGERADIPSVGKAEAVRVLANFAAVDNRVGRTYDAEGVTAVESGALGTTDEAGLRAKHANHPQGNPGYRPLVFSDSRFAIPRQVGWPKYFVADTATNRGAATRWLLVFRRSAAGQPWKASYVASIATVDVPAFARDKDGYAVALDLAGTDLLVQPGQVSADYATYLGSGGSDVFADGPDTSQLRADRNARARDPNSVTRYADQPAAGGDFTPVALRTSDGGALVFFASRHQSRVTFRFGYRLAIDVDTEALMTGTPHTSVTLSRLADEAVTVPPAAGSGEVVFLSRVVGLVTAKGE</sequence>
<dbReference type="RefSeq" id="WP_073494425.1">
    <property type="nucleotide sequence ID" value="NZ_FRBI01000002.1"/>
</dbReference>
<dbReference type="Pfam" id="PF26366">
    <property type="entry name" value="DUF8094"/>
    <property type="match status" value="1"/>
</dbReference>
<protein>
    <recommendedName>
        <fullName evidence="2">DUF8094 domain-containing protein</fullName>
    </recommendedName>
</protein>